<keyword evidence="5" id="KW-1185">Reference proteome</keyword>
<dbReference type="InterPro" id="IPR011659">
    <property type="entry name" value="WD40"/>
</dbReference>
<gene>
    <name evidence="4" type="ORF">A11Q_1307</name>
</gene>
<reference evidence="4 5" key="1">
    <citation type="journal article" date="2013" name="ISME J.">
        <title>By their genes ye shall know them: genomic signatures of predatory bacteria.</title>
        <authorList>
            <person name="Pasternak Z."/>
            <person name="Pietrokovski S."/>
            <person name="Rotem O."/>
            <person name="Gophna U."/>
            <person name="Lurie-Weinberger M.N."/>
            <person name="Jurkevitch E."/>
        </authorList>
    </citation>
    <scope>NUCLEOTIDE SEQUENCE [LARGE SCALE GENOMIC DNA]</scope>
    <source>
        <strain evidence="4 5">JSS</strain>
    </source>
</reference>
<dbReference type="OrthoDB" id="9812921at2"/>
<dbReference type="Gene3D" id="3.50.30.30">
    <property type="match status" value="1"/>
</dbReference>
<dbReference type="SUPFAM" id="SSF53187">
    <property type="entry name" value="Zn-dependent exopeptidases"/>
    <property type="match status" value="1"/>
</dbReference>
<dbReference type="InterPro" id="IPR036034">
    <property type="entry name" value="PDZ_sf"/>
</dbReference>
<dbReference type="Gene3D" id="2.30.42.10">
    <property type="match status" value="1"/>
</dbReference>
<dbReference type="Proteomes" id="UP000012040">
    <property type="component" value="Chromosome"/>
</dbReference>
<feature type="domain" description="PDZ" evidence="3">
    <location>
        <begin position="903"/>
        <end position="937"/>
    </location>
</feature>
<dbReference type="Gene3D" id="2.120.10.30">
    <property type="entry name" value="TolB, C-terminal domain"/>
    <property type="match status" value="4"/>
</dbReference>
<dbReference type="PATRIC" id="fig|1184267.3.peg.1325"/>
<name>M4V8K2_9BACT</name>
<dbReference type="eggNOG" id="COG0823">
    <property type="taxonomic scope" value="Bacteria"/>
</dbReference>
<dbReference type="Pfam" id="PF07676">
    <property type="entry name" value="PD40"/>
    <property type="match status" value="4"/>
</dbReference>
<dbReference type="HOGENOM" id="CLU_014266_0_0_7"/>
<comment type="similarity">
    <text evidence="1">Belongs to the TolB family.</text>
</comment>
<proteinExistence type="inferred from homology"/>
<dbReference type="InterPro" id="IPR011042">
    <property type="entry name" value="6-blade_b-propeller_TolB-like"/>
</dbReference>
<dbReference type="SUPFAM" id="SSF50156">
    <property type="entry name" value="PDZ domain-like"/>
    <property type="match status" value="1"/>
</dbReference>
<dbReference type="PANTHER" id="PTHR36842:SF1">
    <property type="entry name" value="PROTEIN TOLB"/>
    <property type="match status" value="1"/>
</dbReference>
<dbReference type="STRING" id="1184267.A11Q_1307"/>
<dbReference type="SUPFAM" id="SSF82171">
    <property type="entry name" value="DPP6 N-terminal domain-like"/>
    <property type="match status" value="1"/>
</dbReference>
<evidence type="ECO:0000313" key="5">
    <source>
        <dbReference type="Proteomes" id="UP000012040"/>
    </source>
</evidence>
<evidence type="ECO:0000259" key="3">
    <source>
        <dbReference type="PROSITE" id="PS50106"/>
    </source>
</evidence>
<evidence type="ECO:0000256" key="1">
    <source>
        <dbReference type="ARBA" id="ARBA00009820"/>
    </source>
</evidence>
<dbReference type="AlphaFoldDB" id="M4V8K2"/>
<dbReference type="PANTHER" id="PTHR36842">
    <property type="entry name" value="PROTEIN TOLB HOMOLOG"/>
    <property type="match status" value="1"/>
</dbReference>
<protein>
    <submittedName>
        <fullName evidence="4">Component of the Tol biopolymer transport system</fullName>
    </submittedName>
</protein>
<dbReference type="RefSeq" id="WP_015470013.1">
    <property type="nucleotide sequence ID" value="NC_020813.1"/>
</dbReference>
<dbReference type="InterPro" id="IPR041489">
    <property type="entry name" value="PDZ_6"/>
</dbReference>
<dbReference type="InterPro" id="IPR007484">
    <property type="entry name" value="Peptidase_M28"/>
</dbReference>
<feature type="signal peptide" evidence="2">
    <location>
        <begin position="1"/>
        <end position="26"/>
    </location>
</feature>
<dbReference type="Pfam" id="PF04389">
    <property type="entry name" value="Peptidase_M28"/>
    <property type="match status" value="1"/>
</dbReference>
<dbReference type="eggNOG" id="COG2234">
    <property type="taxonomic scope" value="Bacteria"/>
</dbReference>
<dbReference type="Pfam" id="PF17820">
    <property type="entry name" value="PDZ_6"/>
    <property type="match status" value="1"/>
</dbReference>
<evidence type="ECO:0000256" key="2">
    <source>
        <dbReference type="SAM" id="SignalP"/>
    </source>
</evidence>
<dbReference type="KEGG" id="bex:A11Q_1307"/>
<keyword evidence="2" id="KW-0732">Signal</keyword>
<organism evidence="4 5">
    <name type="scientific">Pseudobdellovibrio exovorus JSS</name>
    <dbReference type="NCBI Taxonomy" id="1184267"/>
    <lineage>
        <taxon>Bacteria</taxon>
        <taxon>Pseudomonadati</taxon>
        <taxon>Bdellovibrionota</taxon>
        <taxon>Bdellovibrionia</taxon>
        <taxon>Bdellovibrionales</taxon>
        <taxon>Pseudobdellovibrionaceae</taxon>
        <taxon>Pseudobdellovibrio</taxon>
    </lineage>
</organism>
<evidence type="ECO:0000313" key="4">
    <source>
        <dbReference type="EMBL" id="AGH95523.1"/>
    </source>
</evidence>
<dbReference type="EMBL" id="CP003537">
    <property type="protein sequence ID" value="AGH95523.1"/>
    <property type="molecule type" value="Genomic_DNA"/>
</dbReference>
<dbReference type="eggNOG" id="COG0265">
    <property type="taxonomic scope" value="Bacteria"/>
</dbReference>
<feature type="chain" id="PRO_5004060042" evidence="2">
    <location>
        <begin position="27"/>
        <end position="974"/>
    </location>
</feature>
<dbReference type="Gene3D" id="3.40.630.10">
    <property type="entry name" value="Zn peptidases"/>
    <property type="match status" value="1"/>
</dbReference>
<dbReference type="InterPro" id="IPR001478">
    <property type="entry name" value="PDZ"/>
</dbReference>
<accession>M4V8K2</accession>
<dbReference type="PROSITE" id="PS50106">
    <property type="entry name" value="PDZ"/>
    <property type="match status" value="1"/>
</dbReference>
<sequence>MKKYHFFLVFLASVLAITLSTIEVLAQNTSKPLFIDKPNTLITNSKQLTFVGSRSGEGYFSADGKKMVYQSEREEGNPFYQIFLLDLASGKSSRISTGKGMTTCAWLHPNGKKAMWSSTHLDPKIAEKVKAEYTERAQPVKKRYSWNYDDQYDIFESDLSGKNIKRLTKELGYDAEGSYSPDGKWIAFASNRSFYTDELTAEEKKIAEQDPSYMMEIYIMKSDGSQVKRLTHARGYDGGPFFSADGKKITWRRFTPDGNRAEIYTMNVDGSEQQSVTRLNAMSWAPFYHPSGEYIIFGSSILGYANFELFIVDANGQGIPIRVTFADGFDGLPTFTPDGKKISWTHRNEKGESQIYLADWDHEQALKLVIENRPLNKSALHLSPEISADDTKQIVDYLASEELKGRMTGSEEERLYTDQIVNLFKQWGLVPVFGNSFIQSFEFTSSVIATENNSIEFKGRLEANLKRGEDYQVISYSRSGDFNAAPVVFAGYGIKAPATDKLTAFDSYKNLDVKDKWVILLDHLPIGSNKELNQHLLIYSRPQHKVTVAKNQQAAGVIFVTDVGLKNLKFEGSISENTLPVIKISTKAFNRLLSASDAKVKNYSQLEQSFSTGKLTEGFSLSSQYISAKIGLQQQRSTGRNIVGKILPAVKSKKTPKSVIIGAHGDHLGQGTGIDSSLATATDKSDIHYGADDNASGVSGILELAHYYSLDAQKKQLKKPVYFAVWSGEEIGVLGSAHFTKSWKKQTGRDFNQDFEASLNMDMIGRLRDKLQVQGTGSAKEWAGLSEEVALVTGVPLTLTSDPYLPTDAMSFYLAEIPSISFTTGSHEEYHTPRDTAQTINHSGLVRVIDVVRVFTSKLAHFNSQIVNYAHVSGNSGSGGGGSRNFRIYLGTIPDYSQEGVKGVKISGASKDSPAEKAGLKAGDVIIEFNNINIENLYDYVYALQSAKPDLAVTMGVVRQGKKLELNITPVLKE</sequence>
<dbReference type="SMART" id="SM00228">
    <property type="entry name" value="PDZ"/>
    <property type="match status" value="1"/>
</dbReference>